<dbReference type="Pfam" id="PF02622">
    <property type="entry name" value="DUF179"/>
    <property type="match status" value="1"/>
</dbReference>
<organism evidence="1 2">
    <name type="scientific">Mesohalobacter halotolerans</name>
    <dbReference type="NCBI Taxonomy" id="1883405"/>
    <lineage>
        <taxon>Bacteria</taxon>
        <taxon>Pseudomonadati</taxon>
        <taxon>Bacteroidota</taxon>
        <taxon>Flavobacteriia</taxon>
        <taxon>Flavobacteriales</taxon>
        <taxon>Flavobacteriaceae</taxon>
        <taxon>Mesohalobacter</taxon>
    </lineage>
</organism>
<keyword evidence="2" id="KW-1185">Reference proteome</keyword>
<dbReference type="Proteomes" id="UP000306552">
    <property type="component" value="Unassembled WGS sequence"/>
</dbReference>
<gene>
    <name evidence="1" type="ORF">FCN74_08660</name>
</gene>
<dbReference type="EMBL" id="SWMU01000003">
    <property type="protein sequence ID" value="TKS56082.1"/>
    <property type="molecule type" value="Genomic_DNA"/>
</dbReference>
<reference evidence="1 2" key="1">
    <citation type="submission" date="2019-04" db="EMBL/GenBank/DDBJ databases">
        <title>Psychroflexus halotolerans sp. nov., isolated from a marine solar saltern.</title>
        <authorList>
            <person name="Feng X."/>
        </authorList>
    </citation>
    <scope>NUCLEOTIDE SEQUENCE [LARGE SCALE GENOMIC DNA]</scope>
    <source>
        <strain evidence="1 2">WDS2C27</strain>
    </source>
</reference>
<name>A0A4U5TQB9_9FLAO</name>
<comment type="caution">
    <text evidence="1">The sequence shown here is derived from an EMBL/GenBank/DDBJ whole genome shotgun (WGS) entry which is preliminary data.</text>
</comment>
<dbReference type="RefSeq" id="WP_138932199.1">
    <property type="nucleotide sequence ID" value="NZ_SWMU01000003.1"/>
</dbReference>
<proteinExistence type="predicted"/>
<dbReference type="PANTHER" id="PTHR31984">
    <property type="entry name" value="TRANSPORTER, PUTATIVE (DUF179)-RELATED"/>
    <property type="match status" value="1"/>
</dbReference>
<evidence type="ECO:0000313" key="2">
    <source>
        <dbReference type="Proteomes" id="UP000306552"/>
    </source>
</evidence>
<accession>A0A4U5TQB9</accession>
<dbReference type="Gene3D" id="3.40.1740.10">
    <property type="entry name" value="VC0467-like"/>
    <property type="match status" value="1"/>
</dbReference>
<dbReference type="AlphaFoldDB" id="A0A4U5TQB9"/>
<dbReference type="InterPro" id="IPR003774">
    <property type="entry name" value="AlgH-like"/>
</dbReference>
<dbReference type="OrthoDB" id="9807486at2"/>
<dbReference type="SUPFAM" id="SSF143456">
    <property type="entry name" value="VC0467-like"/>
    <property type="match status" value="1"/>
</dbReference>
<protein>
    <submittedName>
        <fullName evidence="1">YqgE/AlgH family protein</fullName>
    </submittedName>
</protein>
<dbReference type="PANTHER" id="PTHR31984:SF17">
    <property type="entry name" value="TRANSCRIPTIONAL REGULATOR"/>
    <property type="match status" value="1"/>
</dbReference>
<sequence length="187" mass="21234">MISNTKIQKGDILIGKPSILGDITFNKAVILIADFNDEGVVGFMINKPINEDLQNLIPEVKKDFKVFDGGPVERDKLFFIHTVPELISGGIKITEQIYWGGEHREVIHLINQNIINEAQVKFFLGYSGWSSNQLQDEIKDQVWILKDDISHDEVVKCKDSSFWNKTIKSLGGDYLIWANAPDNPNYN</sequence>
<evidence type="ECO:0000313" key="1">
    <source>
        <dbReference type="EMBL" id="TKS56082.1"/>
    </source>
</evidence>